<accession>A0A1V4QHN9</accession>
<evidence type="ECO:0000259" key="6">
    <source>
        <dbReference type="Pfam" id="PF13720"/>
    </source>
</evidence>
<evidence type="ECO:0000256" key="5">
    <source>
        <dbReference type="ARBA" id="ARBA00023315"/>
    </source>
</evidence>
<reference evidence="8" key="1">
    <citation type="submission" date="2017-01" db="EMBL/GenBank/DDBJ databases">
        <title>Novel pathways for hydrocarbon cycling and metabolic interdependencies in hydrothermal sediment communities.</title>
        <authorList>
            <person name="Dombrowski N."/>
            <person name="Seitz K."/>
            <person name="Teske A."/>
            <person name="Baker B."/>
        </authorList>
    </citation>
    <scope>NUCLEOTIDE SEQUENCE [LARGE SCALE GENOMIC DNA]</scope>
</reference>
<comment type="caution">
    <text evidence="7">The sequence shown here is derived from an EMBL/GenBank/DDBJ whole genome shotgun (WGS) entry which is preliminary data.</text>
</comment>
<dbReference type="NCBIfam" id="TIGR01852">
    <property type="entry name" value="lipid_A_lpxA"/>
    <property type="match status" value="1"/>
</dbReference>
<protein>
    <submittedName>
        <fullName evidence="7">Acyl-[acyl-carrier-protein]--UDP-N-acetylglucosamine O-acyltransferase</fullName>
    </submittedName>
</protein>
<keyword evidence="2" id="KW-0441">Lipid A biosynthesis</keyword>
<keyword evidence="1" id="KW-0444">Lipid biosynthesis</keyword>
<evidence type="ECO:0000256" key="3">
    <source>
        <dbReference type="ARBA" id="ARBA00022679"/>
    </source>
</evidence>
<dbReference type="InterPro" id="IPR037157">
    <property type="entry name" value="Acetyltransf_C_sf"/>
</dbReference>
<dbReference type="InterPro" id="IPR011004">
    <property type="entry name" value="Trimer_LpxA-like_sf"/>
</dbReference>
<dbReference type="AlphaFoldDB" id="A0A1V4QHN9"/>
<sequence>MQIIGNGARVDPTTRIGPFTIIEDGVEIGPENIIGPNVIIKKGTILGRGNVISAGAQLGVEPQDYHFQGEPSCCIIGDNNIIREYATISRATGKGEKTLIGDNNFIMTYVHIAHNIRMGSNITIASGTQIGGYVEIDDFATIGGLAGIHQFCHIGKYAMLGAKSYLNRDLLPYLLASGNRACVYGINTKGLLLHNFDWTTIDEIKRLFKIIYHNSNPDIRMELLKNEKTVYATEFLNFIKGMKRGLCHLCPVYH</sequence>
<dbReference type="GO" id="GO:0009245">
    <property type="term" value="P:lipid A biosynthetic process"/>
    <property type="evidence" value="ECO:0007669"/>
    <property type="project" value="UniProtKB-KW"/>
</dbReference>
<keyword evidence="3 7" id="KW-0808">Transferase</keyword>
<name>A0A1V4QHN9_UNCW3</name>
<keyword evidence="5 7" id="KW-0012">Acyltransferase</keyword>
<dbReference type="PANTHER" id="PTHR43480">
    <property type="entry name" value="ACYL-[ACYL-CARRIER-PROTEIN]--UDP-N-ACETYLGLUCOSAMINE O-ACYLTRANSFERASE"/>
    <property type="match status" value="1"/>
</dbReference>
<proteinExistence type="predicted"/>
<dbReference type="InterPro" id="IPR029098">
    <property type="entry name" value="Acetyltransf_C"/>
</dbReference>
<dbReference type="Gene3D" id="2.160.10.10">
    <property type="entry name" value="Hexapeptide repeat proteins"/>
    <property type="match status" value="1"/>
</dbReference>
<dbReference type="InterPro" id="IPR010137">
    <property type="entry name" value="Lipid_A_LpxA"/>
</dbReference>
<dbReference type="PIRSF" id="PIRSF000456">
    <property type="entry name" value="UDP-GlcNAc_acltr"/>
    <property type="match status" value="1"/>
</dbReference>
<dbReference type="PANTHER" id="PTHR43480:SF1">
    <property type="entry name" value="ACYL-[ACYL-CARRIER-PROTEIN]--UDP-N-ACETYLGLUCOSAMINE O-ACYLTRANSFERASE, MITOCHONDRIAL-RELATED"/>
    <property type="match status" value="1"/>
</dbReference>
<evidence type="ECO:0000256" key="1">
    <source>
        <dbReference type="ARBA" id="ARBA00022516"/>
    </source>
</evidence>
<dbReference type="InterPro" id="IPR001451">
    <property type="entry name" value="Hexapep"/>
</dbReference>
<dbReference type="GO" id="GO:0016020">
    <property type="term" value="C:membrane"/>
    <property type="evidence" value="ECO:0007669"/>
    <property type="project" value="GOC"/>
</dbReference>
<evidence type="ECO:0000313" key="7">
    <source>
        <dbReference type="EMBL" id="OPX18531.1"/>
    </source>
</evidence>
<keyword evidence="4" id="KW-0443">Lipid metabolism</keyword>
<dbReference type="EMBL" id="MUKB01000010">
    <property type="protein sequence ID" value="OPX18531.1"/>
    <property type="molecule type" value="Genomic_DNA"/>
</dbReference>
<dbReference type="Proteomes" id="UP000191663">
    <property type="component" value="Unassembled WGS sequence"/>
</dbReference>
<feature type="domain" description="UDP N-acetylglucosamine O-acyltransferase C-terminal" evidence="6">
    <location>
        <begin position="169"/>
        <end position="247"/>
    </location>
</feature>
<evidence type="ECO:0000313" key="8">
    <source>
        <dbReference type="Proteomes" id="UP000191663"/>
    </source>
</evidence>
<evidence type="ECO:0000256" key="4">
    <source>
        <dbReference type="ARBA" id="ARBA00023098"/>
    </source>
</evidence>
<evidence type="ECO:0000256" key="2">
    <source>
        <dbReference type="ARBA" id="ARBA00022556"/>
    </source>
</evidence>
<organism evidence="7 8">
    <name type="scientific">candidate division WOR-3 bacterium 4484_100</name>
    <dbReference type="NCBI Taxonomy" id="1936077"/>
    <lineage>
        <taxon>Bacteria</taxon>
        <taxon>Bacteria division WOR-3</taxon>
    </lineage>
</organism>
<dbReference type="GO" id="GO:0008780">
    <property type="term" value="F:acyl-[acyl-carrier-protein]-UDP-N-acetylglucosamine O-acyltransferase activity"/>
    <property type="evidence" value="ECO:0007669"/>
    <property type="project" value="InterPro"/>
</dbReference>
<dbReference type="Gene3D" id="1.20.1180.10">
    <property type="entry name" value="Udp N-acetylglucosamine O-acyltransferase, C-terminal domain"/>
    <property type="match status" value="1"/>
</dbReference>
<dbReference type="NCBIfam" id="NF003657">
    <property type="entry name" value="PRK05289.1"/>
    <property type="match status" value="1"/>
</dbReference>
<gene>
    <name evidence="7" type="ORF">BXT86_00770</name>
</gene>
<dbReference type="SUPFAM" id="SSF51161">
    <property type="entry name" value="Trimeric LpxA-like enzymes"/>
    <property type="match status" value="1"/>
</dbReference>
<dbReference type="Pfam" id="PF13720">
    <property type="entry name" value="Acetyltransf_11"/>
    <property type="match status" value="1"/>
</dbReference>
<dbReference type="Pfam" id="PF00132">
    <property type="entry name" value="Hexapep"/>
    <property type="match status" value="1"/>
</dbReference>